<name>A0AAD7GNW1_9AGAR</name>
<comment type="caution">
    <text evidence="1">The sequence shown here is derived from an EMBL/GenBank/DDBJ whole genome shotgun (WGS) entry which is preliminary data.</text>
</comment>
<evidence type="ECO:0000313" key="2">
    <source>
        <dbReference type="Proteomes" id="UP001215598"/>
    </source>
</evidence>
<gene>
    <name evidence="1" type="ORF">B0H16DRAFT_1482907</name>
</gene>
<dbReference type="EMBL" id="JARKIB010000502">
    <property type="protein sequence ID" value="KAJ7703406.1"/>
    <property type="molecule type" value="Genomic_DNA"/>
</dbReference>
<protein>
    <submittedName>
        <fullName evidence="1">Uncharacterized protein</fullName>
    </submittedName>
</protein>
<proteinExistence type="predicted"/>
<reference evidence="1" key="1">
    <citation type="submission" date="2023-03" db="EMBL/GenBank/DDBJ databases">
        <title>Massive genome expansion in bonnet fungi (Mycena s.s.) driven by repeated elements and novel gene families across ecological guilds.</title>
        <authorList>
            <consortium name="Lawrence Berkeley National Laboratory"/>
            <person name="Harder C.B."/>
            <person name="Miyauchi S."/>
            <person name="Viragh M."/>
            <person name="Kuo A."/>
            <person name="Thoen E."/>
            <person name="Andreopoulos B."/>
            <person name="Lu D."/>
            <person name="Skrede I."/>
            <person name="Drula E."/>
            <person name="Henrissat B."/>
            <person name="Morin E."/>
            <person name="Kohler A."/>
            <person name="Barry K."/>
            <person name="LaButti K."/>
            <person name="Morin E."/>
            <person name="Salamov A."/>
            <person name="Lipzen A."/>
            <person name="Mereny Z."/>
            <person name="Hegedus B."/>
            <person name="Baldrian P."/>
            <person name="Stursova M."/>
            <person name="Weitz H."/>
            <person name="Taylor A."/>
            <person name="Grigoriev I.V."/>
            <person name="Nagy L.G."/>
            <person name="Martin F."/>
            <person name="Kauserud H."/>
        </authorList>
    </citation>
    <scope>NUCLEOTIDE SEQUENCE</scope>
    <source>
        <strain evidence="1">CBHHK182m</strain>
    </source>
</reference>
<sequence length="102" mass="11536">MTRTMEDASRRVSLRRAVLLRGLDGLTRWRPKSQHMGSATLNHLGKTLPAWRDVVLRIISSSDNAALQCGIQYVQRVFSRLHQREMLTAMVVPPPDREGGVD</sequence>
<keyword evidence="2" id="KW-1185">Reference proteome</keyword>
<dbReference type="AlphaFoldDB" id="A0AAD7GNW1"/>
<accession>A0AAD7GNW1</accession>
<organism evidence="1 2">
    <name type="scientific">Mycena metata</name>
    <dbReference type="NCBI Taxonomy" id="1033252"/>
    <lineage>
        <taxon>Eukaryota</taxon>
        <taxon>Fungi</taxon>
        <taxon>Dikarya</taxon>
        <taxon>Basidiomycota</taxon>
        <taxon>Agaricomycotina</taxon>
        <taxon>Agaricomycetes</taxon>
        <taxon>Agaricomycetidae</taxon>
        <taxon>Agaricales</taxon>
        <taxon>Marasmiineae</taxon>
        <taxon>Mycenaceae</taxon>
        <taxon>Mycena</taxon>
    </lineage>
</organism>
<evidence type="ECO:0000313" key="1">
    <source>
        <dbReference type="EMBL" id="KAJ7703406.1"/>
    </source>
</evidence>
<dbReference type="Proteomes" id="UP001215598">
    <property type="component" value="Unassembled WGS sequence"/>
</dbReference>